<name>A0A7I4Z2C5_HAECO</name>
<evidence type="ECO:0000313" key="1">
    <source>
        <dbReference type="Proteomes" id="UP000025227"/>
    </source>
</evidence>
<reference evidence="2" key="1">
    <citation type="submission" date="2020-12" db="UniProtKB">
        <authorList>
            <consortium name="WormBaseParasite"/>
        </authorList>
    </citation>
    <scope>IDENTIFICATION</scope>
    <source>
        <strain evidence="2">MHco3</strain>
    </source>
</reference>
<dbReference type="OrthoDB" id="407509at2759"/>
<proteinExistence type="predicted"/>
<dbReference type="AlphaFoldDB" id="A0A7I4Z2C5"/>
<evidence type="ECO:0000313" key="2">
    <source>
        <dbReference type="WBParaSite" id="HCON_00182260-00001"/>
    </source>
</evidence>
<accession>A0A7I4Z2C5</accession>
<keyword evidence="1" id="KW-1185">Reference proteome</keyword>
<dbReference type="WBParaSite" id="HCON_00182260-00001">
    <property type="protein sequence ID" value="HCON_00182260-00001"/>
    <property type="gene ID" value="HCON_00182260"/>
</dbReference>
<dbReference type="Proteomes" id="UP000025227">
    <property type="component" value="Unplaced"/>
</dbReference>
<dbReference type="OMA" id="NYSSETW"/>
<protein>
    <submittedName>
        <fullName evidence="2">Endonuclease-reverse transcriptase</fullName>
    </submittedName>
</protein>
<organism evidence="1 2">
    <name type="scientific">Haemonchus contortus</name>
    <name type="common">Barber pole worm</name>
    <dbReference type="NCBI Taxonomy" id="6289"/>
    <lineage>
        <taxon>Eukaryota</taxon>
        <taxon>Metazoa</taxon>
        <taxon>Ecdysozoa</taxon>
        <taxon>Nematoda</taxon>
        <taxon>Chromadorea</taxon>
        <taxon>Rhabditida</taxon>
        <taxon>Rhabditina</taxon>
        <taxon>Rhabditomorpha</taxon>
        <taxon>Strongyloidea</taxon>
        <taxon>Trichostrongylidae</taxon>
        <taxon>Haemonchus</taxon>
    </lineage>
</organism>
<sequence>MKNELRSELMRRKKAGWAAYNSNRNVIEQARDDELRATLFNSTVLPALNYSSETWSLTRNLENQLRRIQISFERRMFGITLHQQRLNRLHNEDIRSLSKVRDIILHIDQAKHTFAGHLIRRDGGRWLTSVCWEPREKKRHRVRSPPR</sequence>